<name>A0A327NA01_PSEFL</name>
<dbReference type="InterPro" id="IPR013762">
    <property type="entry name" value="Integrase-like_cat_sf"/>
</dbReference>
<accession>A0A327NA01</accession>
<dbReference type="EMBL" id="QLIN01000002">
    <property type="protein sequence ID" value="RAI71902.1"/>
    <property type="molecule type" value="Genomic_DNA"/>
</dbReference>
<dbReference type="Pfam" id="PF14882">
    <property type="entry name" value="INT_rpt"/>
    <property type="match status" value="3"/>
</dbReference>
<gene>
    <name evidence="2" type="ORF">DOZ80_08700</name>
</gene>
<evidence type="ECO:0000256" key="1">
    <source>
        <dbReference type="ARBA" id="ARBA00023172"/>
    </source>
</evidence>
<proteinExistence type="predicted"/>
<dbReference type="SUPFAM" id="SSF56349">
    <property type="entry name" value="DNA breaking-rejoining enzymes"/>
    <property type="match status" value="1"/>
</dbReference>
<dbReference type="InterPro" id="IPR011010">
    <property type="entry name" value="DNA_brk_join_enz"/>
</dbReference>
<dbReference type="InterPro" id="IPR028229">
    <property type="entry name" value="Integrase_rpt"/>
</dbReference>
<keyword evidence="1" id="KW-0233">DNA recombination</keyword>
<dbReference type="InterPro" id="IPR024965">
    <property type="entry name" value="Putative_integrase"/>
</dbReference>
<evidence type="ECO:0000313" key="2">
    <source>
        <dbReference type="EMBL" id="RAI71902.1"/>
    </source>
</evidence>
<dbReference type="GO" id="GO:0015074">
    <property type="term" value="P:DNA integration"/>
    <property type="evidence" value="ECO:0007669"/>
    <property type="project" value="InterPro"/>
</dbReference>
<sequence>MGRKISFLSYSQASERVSKMGITSKADYLARYKECPGLPREPAHLYGEEYLGWDDYCGKGRGYYTFEEGRDAVIKMGIKSLSQYRVRCKEDSMLPSFPRKFYGGEYKGFYAFSGQENLKYASMIEASKAVVLLGCKNVVEYRVQCHQDPLLPSSPSSFYADEWKGWPFFLNMESILKTTVDKYATYDEFVSILSDLGIATSFEYNARYKEHPKLPSQPHVIYMKDWAGWREVFSANSGLYSTWQEAKVMVSQCRFTTKAEYLGGCSFDGRLPRHPDRKYKDFPGWVTFLLPEKYCCLDDVRCAVKIVGVKSSVSYKEVRKKYPLIPSHPERMFADEWVDWCELCDIPDFYSYESLQQLVRSHGCFIIKDYVRLISKLKDPKIPSSPEEVYPQWRSWYEFLEKPEPYTLVYIRGCGKGWVASVREFLKNQRSGQEKESNICRFIRGYIEPYDLGSSPQEFLTRKATDVRPFKELMSNQANRKAGRSLLLSVNSYLNEVLRNELTIEDDETGELVRVDGASNPFSTFEYKSDGSHGPSETTKPALAFQYVDAMKKWMISDTATTFSDLIVLHQFDADYFEVDGSLIDDTDPDCVFKKQGDKYLLWFPGYWMLAYTLISIPARARQVAYNDSGEFDEYIADIENDKIVWVKNKNPLAKCKSRQAFIQRCDDNAWGMHFTSNKTSYLGDGYDVPWAPETLVYWMIRFRKWQEKYNSIKRSKPWTECTRTNLNEGQLKRKGANCFLFRAFKEEQPPAYTARLSERLAAALYFTQPRNLSLATFVDGRSHGSLSHYESKYTPHCMRVSLITAYVMEFGLPIEVVMKLAGHASVVMSIYYVKVGAAFLRRRMDEGEKLALRDQAYAAQEMLEQNRLDELTHDLIANSELALQVLRAGNVGSTLVRDYGLCPYAAARCEDGGALVGGTNIWHPVPAGYLGIQNCVRCRHFITGPIFLGGLLSLWNEISLRLNFLSEHYFDFEKEIENWLEQIKVLDELEYDMEQIGGFFDPKERSRIELEIRKLQSEKEGVAKKMDMFLCDIQAITKQINECKALIAEQTSKDEAQVQLVVHDQNEIKIEIEQTSLFQQLNEVCINASIFQSASADFATPRRSQMIDRMALINKIRPAMCSLSEKEQLAVGNQVTKFLLQRLKTWGRVDQLIDGHILLEDLGDDERISKEELDELLTSKAPRLLDLIEVLV</sequence>
<dbReference type="AlphaFoldDB" id="A0A327NA01"/>
<dbReference type="GO" id="GO:0003677">
    <property type="term" value="F:DNA binding"/>
    <property type="evidence" value="ECO:0007669"/>
    <property type="project" value="InterPro"/>
</dbReference>
<dbReference type="Proteomes" id="UP000249493">
    <property type="component" value="Unassembled WGS sequence"/>
</dbReference>
<dbReference type="RefSeq" id="WP_146615195.1">
    <property type="nucleotide sequence ID" value="NZ_QLIN01000002.1"/>
</dbReference>
<evidence type="ECO:0000313" key="3">
    <source>
        <dbReference type="Proteomes" id="UP000249493"/>
    </source>
</evidence>
<protein>
    <recommendedName>
        <fullName evidence="4">Integrase</fullName>
    </recommendedName>
</protein>
<dbReference type="GO" id="GO:0006310">
    <property type="term" value="P:DNA recombination"/>
    <property type="evidence" value="ECO:0007669"/>
    <property type="project" value="UniProtKB-KW"/>
</dbReference>
<comment type="caution">
    <text evidence="2">The sequence shown here is derived from an EMBL/GenBank/DDBJ whole genome shotgun (WGS) entry which is preliminary data.</text>
</comment>
<dbReference type="Gene3D" id="1.10.443.10">
    <property type="entry name" value="Intergrase catalytic core"/>
    <property type="match status" value="1"/>
</dbReference>
<evidence type="ECO:0008006" key="4">
    <source>
        <dbReference type="Google" id="ProtNLM"/>
    </source>
</evidence>
<organism evidence="2 3">
    <name type="scientific">Pseudomonas fluorescens</name>
    <dbReference type="NCBI Taxonomy" id="294"/>
    <lineage>
        <taxon>Bacteria</taxon>
        <taxon>Pseudomonadati</taxon>
        <taxon>Pseudomonadota</taxon>
        <taxon>Gammaproteobacteria</taxon>
        <taxon>Pseudomonadales</taxon>
        <taxon>Pseudomonadaceae</taxon>
        <taxon>Pseudomonas</taxon>
    </lineage>
</organism>
<reference evidence="2 3" key="1">
    <citation type="submission" date="2018-06" db="EMBL/GenBank/DDBJ databases">
        <authorList>
            <person name="Zhirakovskaya E."/>
        </authorList>
    </citation>
    <scope>NUCLEOTIDE SEQUENCE [LARGE SCALE GENOMIC DNA]</scope>
    <source>
        <strain evidence="2 3">LY3</strain>
    </source>
</reference>
<dbReference type="Pfam" id="PF13009">
    <property type="entry name" value="Integrase_2"/>
    <property type="match status" value="1"/>
</dbReference>